<dbReference type="InterPro" id="IPR048369">
    <property type="entry name" value="COG6_C"/>
</dbReference>
<dbReference type="PANTHER" id="PTHR21506">
    <property type="entry name" value="COMPONENT OF OLIGOMERIC GOLGI COMPLEX 6"/>
    <property type="match status" value="1"/>
</dbReference>
<protein>
    <recommendedName>
        <fullName evidence="3 10">Conserved oligomeric Golgi complex subunit 6</fullName>
        <shortName evidence="10">COG complex subunit 6</shortName>
    </recommendedName>
    <alternativeName>
        <fullName evidence="8 10">Component of oligomeric Golgi complex 6</fullName>
    </alternativeName>
</protein>
<sequence>MPSLPSTSSPTPSISSLPNDKQNVSGKQQSRNPIALRLYKILGTNFDDLATRDALHTLSEFYAPGRTSVEGLPESRVEDHGTVKGSISGELASRARKNLRRDMENKLAGGSQQFLKILGEVDQKVGELQKHVELMRKSCDEAEAHLQRTQESSKDLLERANGLREEREQVEMKKLVAASFLGRFTLTAEESEAITGRDVPVGPRFFAAMDKTEQIRNDCRLLISAEGPTQAGTDIIASTSSHLEQGYDKSHRWCTNEFRSLGRDVYYEVDPVLSECVQRLRRRPELLNDALIVLSETRQATLLTSFTTALTRGGPSGLPRPIELHAHDPLRYVGDMLAWVHQAIAAEREFLESLFGLKGDGRMVGSARKFDEGSEEEQWIRELMDQSVGKLCVPLKIRVQQTIRSQESSIVSYKVANLLQFYLDTMRRTVGNTAAVSKTLEEMTDVAYKVFFDSIEALGRALLRTPLDPDDVSLTPALPILDHCQILREVMTVYQSSLLGDEDEATRASGFQNVLDTMVDPILEAMISLSEAKKRARPRWDQAVYVLNSLMYLQGVLEPFGFTSEKQAMVQQLVDGRVNLLIHEHYEEIMTDAGLKQIADICEKHDQQEPLSHLPGAQPAELQASLQKFAIWLSTPDVLHSPRLAHLVPLSSSNTTSTTNPTFPSSLLLHTPTPTTNRLQLLPHAHSYSQQQSYPLVIHHAALERMARSYGRICDAVRRGENRYEAASTVLGSQRPFGQVRLLWQIFGLEEEEEEEEGKEGSEESEGEEGAEGEEGDAEGDEEDEGESDDDDNEEGESEEDEDGEEKEE</sequence>
<dbReference type="EMBL" id="KZ302240">
    <property type="protein sequence ID" value="PFH46076.1"/>
    <property type="molecule type" value="Genomic_DNA"/>
</dbReference>
<evidence type="ECO:0000256" key="6">
    <source>
        <dbReference type="ARBA" id="ARBA00023034"/>
    </source>
</evidence>
<dbReference type="GO" id="GO:0000139">
    <property type="term" value="C:Golgi membrane"/>
    <property type="evidence" value="ECO:0007669"/>
    <property type="project" value="UniProtKB-SubCell"/>
</dbReference>
<keyword evidence="4 10" id="KW-0813">Transport</keyword>
<feature type="coiled-coil region" evidence="11">
    <location>
        <begin position="132"/>
        <end position="173"/>
    </location>
</feature>
<dbReference type="InterPro" id="IPR010490">
    <property type="entry name" value="COG6"/>
</dbReference>
<evidence type="ECO:0000256" key="3">
    <source>
        <dbReference type="ARBA" id="ARBA00020973"/>
    </source>
</evidence>
<dbReference type="GO" id="GO:0006891">
    <property type="term" value="P:intra-Golgi vesicle-mediated transport"/>
    <property type="evidence" value="ECO:0007669"/>
    <property type="project" value="UniProtKB-UniRule"/>
</dbReference>
<comment type="subcellular location">
    <subcellularLocation>
        <location evidence="1 10">Golgi apparatus membrane</location>
        <topology evidence="1 10">Peripheral membrane protein</topology>
    </subcellularLocation>
</comment>
<keyword evidence="5 10" id="KW-0653">Protein transport</keyword>
<evidence type="ECO:0000256" key="9">
    <source>
        <dbReference type="ARBA" id="ARBA00043873"/>
    </source>
</evidence>
<evidence type="ECO:0000256" key="12">
    <source>
        <dbReference type="SAM" id="MobiDB-lite"/>
    </source>
</evidence>
<evidence type="ECO:0000256" key="1">
    <source>
        <dbReference type="ARBA" id="ARBA00004395"/>
    </source>
</evidence>
<reference evidence="15 16" key="1">
    <citation type="submission" date="2014-02" db="EMBL/GenBank/DDBJ databases">
        <title>Transposable element dynamics among asymbiotic and ectomycorrhizal Amanita fungi.</title>
        <authorList>
            <consortium name="DOE Joint Genome Institute"/>
            <person name="Hess J."/>
            <person name="Skrede I."/>
            <person name="Wolfe B."/>
            <person name="LaButti K."/>
            <person name="Ohm R.A."/>
            <person name="Grigoriev I.V."/>
            <person name="Pringle A."/>
        </authorList>
    </citation>
    <scope>NUCLEOTIDE SEQUENCE [LARGE SCALE GENOMIC DNA]</scope>
    <source>
        <strain evidence="15 16">SKay4041</strain>
    </source>
</reference>
<dbReference type="Pfam" id="PF06419">
    <property type="entry name" value="COG6_N"/>
    <property type="match status" value="1"/>
</dbReference>
<feature type="domain" description="Conserved oligomeric complex COG6 N-terminal" evidence="13">
    <location>
        <begin position="93"/>
        <end position="196"/>
    </location>
</feature>
<dbReference type="OrthoDB" id="272987at2759"/>
<comment type="function">
    <text evidence="9">Acts as a component of the peripheral membrane COG complex that is involved in intra-Golgi protein trafficking. COG is located at the cis-Golgi, and regulates tethering of retrograde intra-Golgi vesicles and possibly a number of other membrane trafficking events.</text>
</comment>
<keyword evidence="7 10" id="KW-0472">Membrane</keyword>
<dbReference type="InterPro" id="IPR048368">
    <property type="entry name" value="COG6_N"/>
</dbReference>
<keyword evidence="16" id="KW-1185">Reference proteome</keyword>
<comment type="subunit">
    <text evidence="10">Component of the conserved oligomeric Golgi complex.</text>
</comment>
<comment type="similarity">
    <text evidence="2 10">Belongs to the COG6 family.</text>
</comment>
<feature type="compositionally biased region" description="Polar residues" evidence="12">
    <location>
        <begin position="19"/>
        <end position="29"/>
    </location>
</feature>
<dbReference type="SMART" id="SM01087">
    <property type="entry name" value="COG6"/>
    <property type="match status" value="1"/>
</dbReference>
<name>A0A2A9NE82_9AGAR</name>
<evidence type="ECO:0000256" key="4">
    <source>
        <dbReference type="ARBA" id="ARBA00022448"/>
    </source>
</evidence>
<gene>
    <name evidence="15" type="ORF">AMATHDRAFT_8263</name>
</gene>
<evidence type="ECO:0000256" key="2">
    <source>
        <dbReference type="ARBA" id="ARBA00011023"/>
    </source>
</evidence>
<evidence type="ECO:0000256" key="5">
    <source>
        <dbReference type="ARBA" id="ARBA00022927"/>
    </source>
</evidence>
<accession>A0A2A9NE82</accession>
<dbReference type="Pfam" id="PF20653">
    <property type="entry name" value="COG6_C"/>
    <property type="match status" value="1"/>
</dbReference>
<keyword evidence="6 10" id="KW-0333">Golgi apparatus</keyword>
<dbReference type="STRING" id="703135.A0A2A9NE82"/>
<feature type="region of interest" description="Disordered" evidence="12">
    <location>
        <begin position="750"/>
        <end position="809"/>
    </location>
</feature>
<feature type="region of interest" description="Disordered" evidence="12">
    <location>
        <begin position="1"/>
        <end position="29"/>
    </location>
</feature>
<feature type="domain" description="Conserved Oligomeric Golgi complex subunit 6 C-terminal" evidence="14">
    <location>
        <begin position="230"/>
        <end position="648"/>
    </location>
</feature>
<dbReference type="Proteomes" id="UP000242287">
    <property type="component" value="Unassembled WGS sequence"/>
</dbReference>
<evidence type="ECO:0000256" key="10">
    <source>
        <dbReference type="RuleBase" id="RU365075"/>
    </source>
</evidence>
<evidence type="ECO:0000256" key="11">
    <source>
        <dbReference type="SAM" id="Coils"/>
    </source>
</evidence>
<proteinExistence type="inferred from homology"/>
<dbReference type="GO" id="GO:0015031">
    <property type="term" value="P:protein transport"/>
    <property type="evidence" value="ECO:0007669"/>
    <property type="project" value="UniProtKB-KW"/>
</dbReference>
<organism evidence="15 16">
    <name type="scientific">Amanita thiersii Skay4041</name>
    <dbReference type="NCBI Taxonomy" id="703135"/>
    <lineage>
        <taxon>Eukaryota</taxon>
        <taxon>Fungi</taxon>
        <taxon>Dikarya</taxon>
        <taxon>Basidiomycota</taxon>
        <taxon>Agaricomycotina</taxon>
        <taxon>Agaricomycetes</taxon>
        <taxon>Agaricomycetidae</taxon>
        <taxon>Agaricales</taxon>
        <taxon>Pluteineae</taxon>
        <taxon>Amanitaceae</taxon>
        <taxon>Amanita</taxon>
    </lineage>
</organism>
<comment type="function">
    <text evidence="10">Acts as component of the peripheral membrane COG complex that is involved in intra-Golgi protein trafficking. COG is located at the cis-Golgi, and regulates tethering of retrograde intra-Golgi vesicles and possibly a number of other membrane trafficking events.</text>
</comment>
<feature type="compositionally biased region" description="Low complexity" evidence="12">
    <location>
        <begin position="1"/>
        <end position="18"/>
    </location>
</feature>
<evidence type="ECO:0000256" key="8">
    <source>
        <dbReference type="ARBA" id="ARBA00031348"/>
    </source>
</evidence>
<keyword evidence="11" id="KW-0175">Coiled coil</keyword>
<dbReference type="PANTHER" id="PTHR21506:SF0">
    <property type="entry name" value="CONSERVED OLIGOMERIC GOLGI COMPLEX SUBUNIT 6"/>
    <property type="match status" value="1"/>
</dbReference>
<evidence type="ECO:0000259" key="14">
    <source>
        <dbReference type="Pfam" id="PF20653"/>
    </source>
</evidence>
<dbReference type="AlphaFoldDB" id="A0A2A9NE82"/>
<evidence type="ECO:0000256" key="7">
    <source>
        <dbReference type="ARBA" id="ARBA00023136"/>
    </source>
</evidence>
<evidence type="ECO:0000259" key="13">
    <source>
        <dbReference type="Pfam" id="PF06419"/>
    </source>
</evidence>
<evidence type="ECO:0000313" key="16">
    <source>
        <dbReference type="Proteomes" id="UP000242287"/>
    </source>
</evidence>
<evidence type="ECO:0000313" key="15">
    <source>
        <dbReference type="EMBL" id="PFH46076.1"/>
    </source>
</evidence>
<dbReference type="GO" id="GO:0017119">
    <property type="term" value="C:Golgi transport complex"/>
    <property type="evidence" value="ECO:0007669"/>
    <property type="project" value="UniProtKB-UniRule"/>
</dbReference>